<protein>
    <submittedName>
        <fullName evidence="2">Uncharacterized protein</fullName>
    </submittedName>
</protein>
<accession>A0A8T0IDX4</accession>
<keyword evidence="3" id="KW-1185">Reference proteome</keyword>
<feature type="region of interest" description="Disordered" evidence="1">
    <location>
        <begin position="26"/>
        <end position="54"/>
    </location>
</feature>
<evidence type="ECO:0000256" key="1">
    <source>
        <dbReference type="SAM" id="MobiDB-lite"/>
    </source>
</evidence>
<gene>
    <name evidence="2" type="ORF">KC19_3G020900</name>
</gene>
<dbReference type="AlphaFoldDB" id="A0A8T0IDX4"/>
<evidence type="ECO:0000313" key="2">
    <source>
        <dbReference type="EMBL" id="KAG0581930.1"/>
    </source>
</evidence>
<dbReference type="EMBL" id="CM026423">
    <property type="protein sequence ID" value="KAG0581930.1"/>
    <property type="molecule type" value="Genomic_DNA"/>
</dbReference>
<dbReference type="Proteomes" id="UP000822688">
    <property type="component" value="Chromosome 3"/>
</dbReference>
<name>A0A8T0IDX4_CERPU</name>
<reference evidence="2" key="1">
    <citation type="submission" date="2020-06" db="EMBL/GenBank/DDBJ databases">
        <title>WGS assembly of Ceratodon purpureus strain R40.</title>
        <authorList>
            <person name="Carey S.B."/>
            <person name="Jenkins J."/>
            <person name="Shu S."/>
            <person name="Lovell J.T."/>
            <person name="Sreedasyam A."/>
            <person name="Maumus F."/>
            <person name="Tiley G.P."/>
            <person name="Fernandez-Pozo N."/>
            <person name="Barry K."/>
            <person name="Chen C."/>
            <person name="Wang M."/>
            <person name="Lipzen A."/>
            <person name="Daum C."/>
            <person name="Saski C.A."/>
            <person name="Payton A.C."/>
            <person name="Mcbreen J.C."/>
            <person name="Conrad R.E."/>
            <person name="Kollar L.M."/>
            <person name="Olsson S."/>
            <person name="Huttunen S."/>
            <person name="Landis J.B."/>
            <person name="Wickett N.J."/>
            <person name="Johnson M.G."/>
            <person name="Rensing S.A."/>
            <person name="Grimwood J."/>
            <person name="Schmutz J."/>
            <person name="Mcdaniel S.F."/>
        </authorList>
    </citation>
    <scope>NUCLEOTIDE SEQUENCE</scope>
    <source>
        <strain evidence="2">R40</strain>
    </source>
</reference>
<evidence type="ECO:0000313" key="3">
    <source>
        <dbReference type="Proteomes" id="UP000822688"/>
    </source>
</evidence>
<organism evidence="2 3">
    <name type="scientific">Ceratodon purpureus</name>
    <name type="common">Fire moss</name>
    <name type="synonym">Dicranum purpureum</name>
    <dbReference type="NCBI Taxonomy" id="3225"/>
    <lineage>
        <taxon>Eukaryota</taxon>
        <taxon>Viridiplantae</taxon>
        <taxon>Streptophyta</taxon>
        <taxon>Embryophyta</taxon>
        <taxon>Bryophyta</taxon>
        <taxon>Bryophytina</taxon>
        <taxon>Bryopsida</taxon>
        <taxon>Dicranidae</taxon>
        <taxon>Pseudoditrichales</taxon>
        <taxon>Ditrichaceae</taxon>
        <taxon>Ceratodon</taxon>
    </lineage>
</organism>
<proteinExistence type="predicted"/>
<comment type="caution">
    <text evidence="2">The sequence shown here is derived from an EMBL/GenBank/DDBJ whole genome shotgun (WGS) entry which is preliminary data.</text>
</comment>
<sequence length="115" mass="11985">MEGPRSGTRPRTPATTMTAKVMVAPLGGSPPPTMLRATAGHPDGSPPRTAAGSTAAKVMEARQSGGRESSEITQRLIEHFCTAICQSASATVICSRLDIAEYSSSVLDPRSVDRS</sequence>